<evidence type="ECO:0000256" key="10">
    <source>
        <dbReference type="ARBA" id="ARBA00023125"/>
    </source>
</evidence>
<keyword evidence="8 12" id="KW-0862">Zinc</keyword>
<keyword evidence="11 12" id="KW-0804">Transcription</keyword>
<dbReference type="EC" id="2.7.7.101" evidence="12"/>
<dbReference type="SMART" id="SM00493">
    <property type="entry name" value="TOPRIM"/>
    <property type="match status" value="1"/>
</dbReference>
<dbReference type="Gene3D" id="3.90.580.10">
    <property type="entry name" value="Zinc finger, CHC2-type domain"/>
    <property type="match status" value="1"/>
</dbReference>
<evidence type="ECO:0000256" key="4">
    <source>
        <dbReference type="ARBA" id="ARBA00022695"/>
    </source>
</evidence>
<dbReference type="Gene3D" id="6.10.140.360">
    <property type="match status" value="1"/>
</dbReference>
<comment type="similarity">
    <text evidence="12 13">Belongs to the DnaG primase family.</text>
</comment>
<keyword evidence="10 12" id="KW-0238">DNA-binding</keyword>
<dbReference type="InterPro" id="IPR030846">
    <property type="entry name" value="DnaG_bac"/>
</dbReference>
<organism evidence="15 16">
    <name type="scientific">Chungangia koreensis</name>
    <dbReference type="NCBI Taxonomy" id="752657"/>
    <lineage>
        <taxon>Bacteria</taxon>
        <taxon>Bacillati</taxon>
        <taxon>Bacillota</taxon>
        <taxon>Bacilli</taxon>
        <taxon>Lactobacillales</taxon>
        <taxon>Chungangia</taxon>
    </lineage>
</organism>
<comment type="function">
    <text evidence="12 13">RNA polymerase that catalyzes the synthesis of short RNA molecules used as primers for DNA polymerase during DNA replication.</text>
</comment>
<dbReference type="InterPro" id="IPR016136">
    <property type="entry name" value="DNA_helicase_N/primase_C"/>
</dbReference>
<dbReference type="SUPFAM" id="SSF56731">
    <property type="entry name" value="DNA primase core"/>
    <property type="match status" value="1"/>
</dbReference>
<name>A0ABV8X597_9LACT</name>
<dbReference type="NCBIfam" id="TIGR01391">
    <property type="entry name" value="dnaG"/>
    <property type="match status" value="1"/>
</dbReference>
<evidence type="ECO:0000313" key="15">
    <source>
        <dbReference type="EMBL" id="MFC4411092.1"/>
    </source>
</evidence>
<dbReference type="InterPro" id="IPR050219">
    <property type="entry name" value="DnaG_primase"/>
</dbReference>
<feature type="domain" description="Toprim" evidence="14">
    <location>
        <begin position="265"/>
        <end position="346"/>
    </location>
</feature>
<evidence type="ECO:0000256" key="11">
    <source>
        <dbReference type="ARBA" id="ARBA00023163"/>
    </source>
</evidence>
<comment type="caution">
    <text evidence="15">The sequence shown here is derived from an EMBL/GenBank/DDBJ whole genome shotgun (WGS) entry which is preliminary data.</text>
</comment>
<keyword evidence="16" id="KW-1185">Reference proteome</keyword>
<protein>
    <recommendedName>
        <fullName evidence="12 13">DNA primase</fullName>
        <ecNumber evidence="12">2.7.7.101</ecNumber>
    </recommendedName>
</protein>
<dbReference type="CDD" id="cd03364">
    <property type="entry name" value="TOPRIM_DnaG_primases"/>
    <property type="match status" value="1"/>
</dbReference>
<dbReference type="Proteomes" id="UP001595817">
    <property type="component" value="Unassembled WGS sequence"/>
</dbReference>
<comment type="catalytic activity">
    <reaction evidence="12">
        <text>ssDNA + n NTP = ssDNA/pppN(pN)n-1 hybrid + (n-1) diphosphate.</text>
        <dbReference type="EC" id="2.7.7.101"/>
    </reaction>
</comment>
<evidence type="ECO:0000256" key="5">
    <source>
        <dbReference type="ARBA" id="ARBA00022705"/>
    </source>
</evidence>
<evidence type="ECO:0000256" key="7">
    <source>
        <dbReference type="ARBA" id="ARBA00022771"/>
    </source>
</evidence>
<dbReference type="Pfam" id="PF10410">
    <property type="entry name" value="DnaB_bind"/>
    <property type="match status" value="1"/>
</dbReference>
<evidence type="ECO:0000313" key="16">
    <source>
        <dbReference type="Proteomes" id="UP001595817"/>
    </source>
</evidence>
<dbReference type="Gene3D" id="3.40.1360.10">
    <property type="match status" value="1"/>
</dbReference>
<keyword evidence="9" id="KW-0460">Magnesium</keyword>
<dbReference type="InterPro" id="IPR006171">
    <property type="entry name" value="TOPRIM_dom"/>
</dbReference>
<proteinExistence type="inferred from homology"/>
<evidence type="ECO:0000256" key="12">
    <source>
        <dbReference type="HAMAP-Rule" id="MF_00974"/>
    </source>
</evidence>
<gene>
    <name evidence="12 15" type="primary">dnaG</name>
    <name evidence="15" type="ORF">ACFOZY_11750</name>
</gene>
<reference evidence="16" key="1">
    <citation type="journal article" date="2019" name="Int. J. Syst. Evol. Microbiol.">
        <title>The Global Catalogue of Microorganisms (GCM) 10K type strain sequencing project: providing services to taxonomists for standard genome sequencing and annotation.</title>
        <authorList>
            <consortium name="The Broad Institute Genomics Platform"/>
            <consortium name="The Broad Institute Genome Sequencing Center for Infectious Disease"/>
            <person name="Wu L."/>
            <person name="Ma J."/>
        </authorList>
    </citation>
    <scope>NUCLEOTIDE SEQUENCE [LARGE SCALE GENOMIC DNA]</scope>
    <source>
        <strain evidence="16">CCUG 59778</strain>
    </source>
</reference>
<dbReference type="Gene3D" id="1.10.860.10">
    <property type="entry name" value="DNAb Helicase, Chain A"/>
    <property type="match status" value="1"/>
</dbReference>
<evidence type="ECO:0000256" key="6">
    <source>
        <dbReference type="ARBA" id="ARBA00022723"/>
    </source>
</evidence>
<dbReference type="PROSITE" id="PS50880">
    <property type="entry name" value="TOPRIM"/>
    <property type="match status" value="1"/>
</dbReference>
<sequence length="608" mass="69592">MVRELRIAEETIEEIRSKTDIVEFISEYVSLTKRGRNWFGLCPFHGENTPSFSVSEDKQIFHCFGCGAGGNAITFLMDIENIPFVEAVAKIGERIGIHVDAAPQSHEESTPASKEADRLIEMHKIASNFYHHLLLNTVEGENALSYLKKRGFSRDLIEKYGIGWSLPNWDSLSLLLQRNGFGLEEAEKAGLVILRENGDGAFDRFRGRVMFPLHDDHGKVIGFSGRIIDDQDEPKYLNSPETPIFNKGKLLYNLHRARVPIRKNGKIILFEGFMDVIAASKSGIEHAVATMGTSLTPAHIGKIKRLANHVVVSTDGDSAGWEAAKRYSEMLKNEGLQTDIAVLPEGLDPDEYINKFGPEDFAEKIIGKPHSFLAFIMMYARRNKNFKFENDLLQYIHEVLEHLVGQSSPVERDLYIRQLSEETKISEEAILQQFRKMEGKIAKLSKKEENSRQSPIQAKIEKKRPLNKVDRAERILLAHMLHNVEIFDRISEESEQPPFFHDPFLAVYFRLAGFYEEYEKADFQRFLEMLEDSSLRKIVMEASMTERDPDHTEEEITDCLRQIKKYRIELSISEKLQESKEAEKLHDHAKALELAREIINLRKSLSAV</sequence>
<accession>A0ABV8X597</accession>
<dbReference type="InterPro" id="IPR013264">
    <property type="entry name" value="DNAG_N"/>
</dbReference>
<keyword evidence="4 12" id="KW-0548">Nucleotidyltransferase</keyword>
<evidence type="ECO:0000256" key="2">
    <source>
        <dbReference type="ARBA" id="ARBA00022515"/>
    </source>
</evidence>
<dbReference type="EMBL" id="JBHSEC010000019">
    <property type="protein sequence ID" value="MFC4411092.1"/>
    <property type="molecule type" value="Genomic_DNA"/>
</dbReference>
<dbReference type="Pfam" id="PF08275">
    <property type="entry name" value="DNAG_N"/>
    <property type="match status" value="1"/>
</dbReference>
<keyword evidence="1 12" id="KW-0240">DNA-directed RNA polymerase</keyword>
<dbReference type="PIRSF" id="PIRSF002811">
    <property type="entry name" value="DnaG"/>
    <property type="match status" value="1"/>
</dbReference>
<comment type="cofactor">
    <cofactor evidence="12 13">
        <name>Zn(2+)</name>
        <dbReference type="ChEBI" id="CHEBI:29105"/>
    </cofactor>
    <text evidence="12 13">Binds 1 zinc ion per monomer.</text>
</comment>
<dbReference type="Pfam" id="PF01807">
    <property type="entry name" value="Zn_ribbon_DnaG"/>
    <property type="match status" value="1"/>
</dbReference>
<dbReference type="HAMAP" id="MF_00974">
    <property type="entry name" value="DNA_primase_DnaG"/>
    <property type="match status" value="1"/>
</dbReference>
<dbReference type="PANTHER" id="PTHR30313:SF2">
    <property type="entry name" value="DNA PRIMASE"/>
    <property type="match status" value="1"/>
</dbReference>
<dbReference type="PANTHER" id="PTHR30313">
    <property type="entry name" value="DNA PRIMASE"/>
    <property type="match status" value="1"/>
</dbReference>
<dbReference type="InterPro" id="IPR019475">
    <property type="entry name" value="DNA_primase_DnaB-bd"/>
</dbReference>
<dbReference type="InterPro" id="IPR006295">
    <property type="entry name" value="DNA_primase_DnaG"/>
</dbReference>
<comment type="domain">
    <text evidence="12">Contains an N-terminal zinc-binding domain, a central core domain that contains the primase activity, and a C-terminal DnaB-binding domain.</text>
</comment>
<evidence type="ECO:0000259" key="14">
    <source>
        <dbReference type="PROSITE" id="PS50880"/>
    </source>
</evidence>
<dbReference type="InterPro" id="IPR036977">
    <property type="entry name" value="DNA_primase_Znf_CHC2"/>
</dbReference>
<evidence type="ECO:0000256" key="8">
    <source>
        <dbReference type="ARBA" id="ARBA00022833"/>
    </source>
</evidence>
<evidence type="ECO:0000256" key="1">
    <source>
        <dbReference type="ARBA" id="ARBA00022478"/>
    </source>
</evidence>
<comment type="subunit">
    <text evidence="12">Monomer. Interacts with DnaB.</text>
</comment>
<keyword evidence="7 12" id="KW-0863">Zinc-finger</keyword>
<dbReference type="Pfam" id="PF13155">
    <property type="entry name" value="Toprim_2"/>
    <property type="match status" value="1"/>
</dbReference>
<evidence type="ECO:0000256" key="9">
    <source>
        <dbReference type="ARBA" id="ARBA00022842"/>
    </source>
</evidence>
<dbReference type="SMART" id="SM00400">
    <property type="entry name" value="ZnF_CHCC"/>
    <property type="match status" value="1"/>
</dbReference>
<evidence type="ECO:0000256" key="3">
    <source>
        <dbReference type="ARBA" id="ARBA00022679"/>
    </source>
</evidence>
<dbReference type="Gene3D" id="3.90.980.10">
    <property type="entry name" value="DNA primase, catalytic core, N-terminal domain"/>
    <property type="match status" value="1"/>
</dbReference>
<evidence type="ECO:0000256" key="13">
    <source>
        <dbReference type="PIRNR" id="PIRNR002811"/>
    </source>
</evidence>
<dbReference type="SUPFAM" id="SSF57783">
    <property type="entry name" value="Zinc beta-ribbon"/>
    <property type="match status" value="1"/>
</dbReference>
<dbReference type="RefSeq" id="WP_378155648.1">
    <property type="nucleotide sequence ID" value="NZ_JBHSEC010000019.1"/>
</dbReference>
<keyword evidence="6 12" id="KW-0479">Metal-binding</keyword>
<keyword evidence="2 12" id="KW-0639">Primosome</keyword>
<dbReference type="InterPro" id="IPR002694">
    <property type="entry name" value="Znf_CHC2"/>
</dbReference>
<keyword evidence="5 12" id="KW-0235">DNA replication</keyword>
<feature type="zinc finger region" description="CHC2-type" evidence="12">
    <location>
        <begin position="42"/>
        <end position="66"/>
    </location>
</feature>
<keyword evidence="3 12" id="KW-0808">Transferase</keyword>
<dbReference type="InterPro" id="IPR034151">
    <property type="entry name" value="TOPRIM_DnaG_bac"/>
</dbReference>
<dbReference type="InterPro" id="IPR037068">
    <property type="entry name" value="DNA_primase_core_N_sf"/>
</dbReference>